<evidence type="ECO:0000256" key="1">
    <source>
        <dbReference type="ARBA" id="ARBA00004141"/>
    </source>
</evidence>
<protein>
    <submittedName>
        <fullName evidence="7">O-antigen ligase</fullName>
        <ecNumber evidence="7">2.4.1.-</ecNumber>
    </submittedName>
</protein>
<accession>A0A7W5ESD2</accession>
<dbReference type="GO" id="GO:0016020">
    <property type="term" value="C:membrane"/>
    <property type="evidence" value="ECO:0007669"/>
    <property type="project" value="UniProtKB-SubCell"/>
</dbReference>
<dbReference type="InterPro" id="IPR051533">
    <property type="entry name" value="WaaL-like"/>
</dbReference>
<keyword evidence="7" id="KW-0328">Glycosyltransferase</keyword>
<sequence>MCWLGLGCVLLYAGLRLWAPPVGEPAGTLMAVLGLFAVLRWGHGLRNGGALWLLLAVVAVQLISWLGGYLHHPEWVTDTPQLDRLAKWFLFIGLAWWLGGSSRVTLLAWGLALLGLMVVVFWPEGSLEQWRLGLEGARAEFTIRNAQHDAMLFATGLLGLVCFAGRCWRGSGALAWGRRVAWSLALIVCLVGIGITQTRAVWLALLLVMPLLAVLAGWRGRRPSRKAGWGLGAVALVMLVGAVAFHEPVAERLANENRIIAQAMENDWKSLPYSSIGNRLLTWRASLDWIAERPLIGWGEEGRSLVIEHTEWLPAKTQALYGHLHNTFLEILVGYGLLGLSVVLALIAWIGLGTWQAWRAGVMPGDMALFAAGFFVFYAIVNQFESYGSFWTGVYVQNLVAGGLVTHIWRWQIATGRRVFPALRSKAA</sequence>
<dbReference type="GO" id="GO:0016874">
    <property type="term" value="F:ligase activity"/>
    <property type="evidence" value="ECO:0007669"/>
    <property type="project" value="UniProtKB-KW"/>
</dbReference>
<reference evidence="7 8" key="1">
    <citation type="submission" date="2020-08" db="EMBL/GenBank/DDBJ databases">
        <title>Genomic Encyclopedia of Type Strains, Phase III (KMG-III): the genomes of soil and plant-associated and newly described type strains.</title>
        <authorList>
            <person name="Whitman W."/>
        </authorList>
    </citation>
    <scope>NUCLEOTIDE SEQUENCE [LARGE SCALE GENOMIC DNA]</scope>
    <source>
        <strain evidence="7 8">CECT 7744</strain>
    </source>
</reference>
<feature type="transmembrane region" description="Helical" evidence="5">
    <location>
        <begin position="332"/>
        <end position="355"/>
    </location>
</feature>
<feature type="transmembrane region" description="Helical" evidence="5">
    <location>
        <begin position="26"/>
        <end position="43"/>
    </location>
</feature>
<gene>
    <name evidence="7" type="ORF">FHR97_000601</name>
</gene>
<evidence type="ECO:0000313" key="7">
    <source>
        <dbReference type="EMBL" id="MBB3229786.1"/>
    </source>
</evidence>
<proteinExistence type="predicted"/>
<dbReference type="Proteomes" id="UP000518892">
    <property type="component" value="Unassembled WGS sequence"/>
</dbReference>
<dbReference type="Pfam" id="PF04932">
    <property type="entry name" value="Wzy_C"/>
    <property type="match status" value="1"/>
</dbReference>
<name>A0A7W5ESD2_9GAMM</name>
<keyword evidence="3 5" id="KW-1133">Transmembrane helix</keyword>
<evidence type="ECO:0000256" key="4">
    <source>
        <dbReference type="ARBA" id="ARBA00023136"/>
    </source>
</evidence>
<dbReference type="PANTHER" id="PTHR37422:SF13">
    <property type="entry name" value="LIPOPOLYSACCHARIDE BIOSYNTHESIS PROTEIN PA4999-RELATED"/>
    <property type="match status" value="1"/>
</dbReference>
<comment type="caution">
    <text evidence="7">The sequence shown here is derived from an EMBL/GenBank/DDBJ whole genome shotgun (WGS) entry which is preliminary data.</text>
</comment>
<evidence type="ECO:0000313" key="8">
    <source>
        <dbReference type="Proteomes" id="UP000518892"/>
    </source>
</evidence>
<keyword evidence="2 5" id="KW-0812">Transmembrane</keyword>
<feature type="transmembrane region" description="Helical" evidence="5">
    <location>
        <begin position="106"/>
        <end position="123"/>
    </location>
</feature>
<feature type="transmembrane region" description="Helical" evidence="5">
    <location>
        <begin position="50"/>
        <end position="70"/>
    </location>
</feature>
<feature type="transmembrane region" description="Helical" evidence="5">
    <location>
        <begin position="367"/>
        <end position="384"/>
    </location>
</feature>
<dbReference type="PANTHER" id="PTHR37422">
    <property type="entry name" value="TEICHURONIC ACID BIOSYNTHESIS PROTEIN TUAE"/>
    <property type="match status" value="1"/>
</dbReference>
<evidence type="ECO:0000256" key="3">
    <source>
        <dbReference type="ARBA" id="ARBA00022989"/>
    </source>
</evidence>
<evidence type="ECO:0000259" key="6">
    <source>
        <dbReference type="Pfam" id="PF04932"/>
    </source>
</evidence>
<dbReference type="EC" id="2.4.1.-" evidence="7"/>
<feature type="transmembrane region" description="Helical" evidence="5">
    <location>
        <begin position="82"/>
        <end position="99"/>
    </location>
</feature>
<evidence type="ECO:0000256" key="5">
    <source>
        <dbReference type="SAM" id="Phobius"/>
    </source>
</evidence>
<feature type="transmembrane region" description="Helical" evidence="5">
    <location>
        <begin position="180"/>
        <end position="196"/>
    </location>
</feature>
<feature type="transmembrane region" description="Helical" evidence="5">
    <location>
        <begin position="227"/>
        <end position="245"/>
    </location>
</feature>
<dbReference type="AlphaFoldDB" id="A0A7W5ESD2"/>
<keyword evidence="7" id="KW-0436">Ligase</keyword>
<feature type="transmembrane region" description="Helical" evidence="5">
    <location>
        <begin position="390"/>
        <end position="409"/>
    </location>
</feature>
<dbReference type="InterPro" id="IPR007016">
    <property type="entry name" value="O-antigen_ligase-rel_domated"/>
</dbReference>
<dbReference type="EMBL" id="JACHXR010000001">
    <property type="protein sequence ID" value="MBB3229786.1"/>
    <property type="molecule type" value="Genomic_DNA"/>
</dbReference>
<organism evidence="7 8">
    <name type="scientific">Halomonas stenophila</name>
    <dbReference type="NCBI Taxonomy" id="795312"/>
    <lineage>
        <taxon>Bacteria</taxon>
        <taxon>Pseudomonadati</taxon>
        <taxon>Pseudomonadota</taxon>
        <taxon>Gammaproteobacteria</taxon>
        <taxon>Oceanospirillales</taxon>
        <taxon>Halomonadaceae</taxon>
        <taxon>Halomonas</taxon>
    </lineage>
</organism>
<dbReference type="GO" id="GO:0016757">
    <property type="term" value="F:glycosyltransferase activity"/>
    <property type="evidence" value="ECO:0007669"/>
    <property type="project" value="UniProtKB-KW"/>
</dbReference>
<comment type="subcellular location">
    <subcellularLocation>
        <location evidence="1">Membrane</location>
        <topology evidence="1">Multi-pass membrane protein</topology>
    </subcellularLocation>
</comment>
<keyword evidence="4 5" id="KW-0472">Membrane</keyword>
<keyword evidence="7" id="KW-0808">Transferase</keyword>
<evidence type="ECO:0000256" key="2">
    <source>
        <dbReference type="ARBA" id="ARBA00022692"/>
    </source>
</evidence>
<feature type="domain" description="O-antigen ligase-related" evidence="6">
    <location>
        <begin position="184"/>
        <end position="343"/>
    </location>
</feature>
<feature type="transmembrane region" description="Helical" evidence="5">
    <location>
        <begin position="150"/>
        <end position="168"/>
    </location>
</feature>
<dbReference type="RefSeq" id="WP_183382265.1">
    <property type="nucleotide sequence ID" value="NZ_JACHXR010000001.1"/>
</dbReference>
<feature type="transmembrane region" description="Helical" evidence="5">
    <location>
        <begin position="202"/>
        <end position="220"/>
    </location>
</feature>
<keyword evidence="8" id="KW-1185">Reference proteome</keyword>